<accession>A0A1H6AAH1</accession>
<proteinExistence type="predicted"/>
<dbReference type="AlphaFoldDB" id="A0A1H6AAH1"/>
<keyword evidence="2" id="KW-1185">Reference proteome</keyword>
<reference evidence="1 2" key="1">
    <citation type="submission" date="2016-10" db="EMBL/GenBank/DDBJ databases">
        <authorList>
            <person name="de Groot N.N."/>
        </authorList>
    </citation>
    <scope>NUCLEOTIDE SEQUENCE [LARGE SCALE GENOMIC DNA]</scope>
    <source>
        <strain evidence="1 2">DSM 22489</strain>
    </source>
</reference>
<gene>
    <name evidence="1" type="ORF">SAMN05421819_2998</name>
</gene>
<dbReference type="RefSeq" id="WP_103933866.1">
    <property type="nucleotide sequence ID" value="NZ_FNVA01000005.1"/>
</dbReference>
<evidence type="ECO:0000313" key="2">
    <source>
        <dbReference type="Proteomes" id="UP000236728"/>
    </source>
</evidence>
<dbReference type="Proteomes" id="UP000236728">
    <property type="component" value="Unassembled WGS sequence"/>
</dbReference>
<name>A0A1H6AAH1_9BACT</name>
<organism evidence="1 2">
    <name type="scientific">Bryocella elongata</name>
    <dbReference type="NCBI Taxonomy" id="863522"/>
    <lineage>
        <taxon>Bacteria</taxon>
        <taxon>Pseudomonadati</taxon>
        <taxon>Acidobacteriota</taxon>
        <taxon>Terriglobia</taxon>
        <taxon>Terriglobales</taxon>
        <taxon>Acidobacteriaceae</taxon>
        <taxon>Bryocella</taxon>
    </lineage>
</organism>
<sequence>MTTPMRLEIDEGTMDLLVWNVANEVLNGFEVIDFESTIGISKDDFKSIVVSLRGLSKEARIMLDLKEVRLFRNALAVVLEELGIEEFDTRTGHSFEEGNAILGQLNLFIDTQVEGRA</sequence>
<dbReference type="EMBL" id="FNVA01000005">
    <property type="protein sequence ID" value="SEG45057.1"/>
    <property type="molecule type" value="Genomic_DNA"/>
</dbReference>
<protein>
    <submittedName>
        <fullName evidence="1">Uncharacterized protein</fullName>
    </submittedName>
</protein>
<evidence type="ECO:0000313" key="1">
    <source>
        <dbReference type="EMBL" id="SEG45057.1"/>
    </source>
</evidence>